<organism evidence="1 2">
    <name type="scientific">Pedobacter miscanthi</name>
    <dbReference type="NCBI Taxonomy" id="2259170"/>
    <lineage>
        <taxon>Bacteria</taxon>
        <taxon>Pseudomonadati</taxon>
        <taxon>Bacteroidota</taxon>
        <taxon>Sphingobacteriia</taxon>
        <taxon>Sphingobacteriales</taxon>
        <taxon>Sphingobacteriaceae</taxon>
        <taxon>Pedobacter</taxon>
    </lineage>
</organism>
<dbReference type="OrthoDB" id="798837at2"/>
<dbReference type="AlphaFoldDB" id="A0A366KX40"/>
<dbReference type="Proteomes" id="UP000252081">
    <property type="component" value="Unassembled WGS sequence"/>
</dbReference>
<gene>
    <name evidence="1" type="ORF">DRW42_14035</name>
</gene>
<evidence type="ECO:0000313" key="2">
    <source>
        <dbReference type="Proteomes" id="UP000252081"/>
    </source>
</evidence>
<reference evidence="1 2" key="1">
    <citation type="submission" date="2018-07" db="EMBL/GenBank/DDBJ databases">
        <title>A draft genome of a endophytic bacteria, a new species of Pedobacter.</title>
        <authorList>
            <person name="Zhang Z.D."/>
            <person name="Chen Z.J."/>
        </authorList>
    </citation>
    <scope>NUCLEOTIDE SEQUENCE [LARGE SCALE GENOMIC DNA]</scope>
    <source>
        <strain evidence="1 2">RS10</strain>
    </source>
</reference>
<dbReference type="EMBL" id="QNQU01000011">
    <property type="protein sequence ID" value="RBQ06207.1"/>
    <property type="molecule type" value="Genomic_DNA"/>
</dbReference>
<protein>
    <submittedName>
        <fullName evidence="1">Uncharacterized protein</fullName>
    </submittedName>
</protein>
<dbReference type="RefSeq" id="WP_113949460.1">
    <property type="nucleotide sequence ID" value="NZ_QNQU01000011.1"/>
</dbReference>
<comment type="caution">
    <text evidence="1">The sequence shown here is derived from an EMBL/GenBank/DDBJ whole genome shotgun (WGS) entry which is preliminary data.</text>
</comment>
<keyword evidence="2" id="KW-1185">Reference proteome</keyword>
<proteinExistence type="predicted"/>
<evidence type="ECO:0000313" key="1">
    <source>
        <dbReference type="EMBL" id="RBQ06207.1"/>
    </source>
</evidence>
<name>A0A366KX40_9SPHI</name>
<sequence>MKEVTIKYKSNKTLEALKELGKYLNFSISDDKARSTPQKQSSINGIPIIIGDAKVDIAELHDVFTGKDLSAEKLRDTAWQRKK</sequence>
<accession>A0A366KX40</accession>